<keyword evidence="1" id="KW-0812">Transmembrane</keyword>
<keyword evidence="1" id="KW-1133">Transmembrane helix</keyword>
<evidence type="ECO:0000313" key="3">
    <source>
        <dbReference type="Proteomes" id="UP000006316"/>
    </source>
</evidence>
<accession>K6D9N5</accession>
<dbReference type="Proteomes" id="UP000006316">
    <property type="component" value="Unassembled WGS sequence"/>
</dbReference>
<gene>
    <name evidence="2" type="ORF">BABA_11051</name>
</gene>
<dbReference type="RefSeq" id="WP_007085227.1">
    <property type="nucleotide sequence ID" value="NZ_AJLS01000058.1"/>
</dbReference>
<evidence type="ECO:0000313" key="2">
    <source>
        <dbReference type="EMBL" id="EKN69247.1"/>
    </source>
</evidence>
<keyword evidence="1" id="KW-0472">Membrane</keyword>
<comment type="caution">
    <text evidence="2">The sequence shown here is derived from an EMBL/GenBank/DDBJ whole genome shotgun (WGS) entry which is preliminary data.</text>
</comment>
<organism evidence="2 3">
    <name type="scientific">Neobacillus bataviensis LMG 21833</name>
    <dbReference type="NCBI Taxonomy" id="1117379"/>
    <lineage>
        <taxon>Bacteria</taxon>
        <taxon>Bacillati</taxon>
        <taxon>Bacillota</taxon>
        <taxon>Bacilli</taxon>
        <taxon>Bacillales</taxon>
        <taxon>Bacillaceae</taxon>
        <taxon>Neobacillus</taxon>
    </lineage>
</organism>
<dbReference type="OrthoDB" id="1933450at2"/>
<protein>
    <submittedName>
        <fullName evidence="2">Uncharacterized protein</fullName>
    </submittedName>
</protein>
<evidence type="ECO:0000256" key="1">
    <source>
        <dbReference type="SAM" id="Phobius"/>
    </source>
</evidence>
<keyword evidence="3" id="KW-1185">Reference proteome</keyword>
<dbReference type="EMBL" id="AJLS01000058">
    <property type="protein sequence ID" value="EKN69247.1"/>
    <property type="molecule type" value="Genomic_DNA"/>
</dbReference>
<dbReference type="PATRIC" id="fig|1117379.3.peg.2306"/>
<dbReference type="AlphaFoldDB" id="K6D9N5"/>
<reference evidence="2 3" key="1">
    <citation type="journal article" date="2012" name="Front. Microbiol.">
        <title>Redundancy and modularity in membrane-associated dissimilatory nitrate reduction in Bacillus.</title>
        <authorList>
            <person name="Heylen K."/>
            <person name="Keltjens J."/>
        </authorList>
    </citation>
    <scope>NUCLEOTIDE SEQUENCE [LARGE SCALE GENOMIC DNA]</scope>
    <source>
        <strain evidence="3">LMG 21833T</strain>
    </source>
</reference>
<dbReference type="STRING" id="1117379.BABA_11051"/>
<sequence>MFKLFILLYYVFSAVYSFSLLRRKKENGLIKVLLINFLPVAGVVLTLYLFKPVKSSASHQAVETGGALSPIDLEETASVYHSIDIESEINLVPIQDALLLNENRVKRKLLIHSLKENSIQNPMVLEKALQSDDSETSHYAATAIMEMKRKLMNSIQELAAQLEENPEDAQILMSYEEVINRYLRSGFLDEGTYKQYQYLHSEILEKILLSGQSQKQHYIDKINCDLALKEYETAKYHSEKFINEYPYEEKAYILAMKLHYNLRNSGQLQSILTTLRKQPVRLSADGLRVIRFWLQEEKSGL</sequence>
<feature type="transmembrane region" description="Helical" evidence="1">
    <location>
        <begin position="33"/>
        <end position="50"/>
    </location>
</feature>
<dbReference type="eggNOG" id="ENOG502Z7J7">
    <property type="taxonomic scope" value="Bacteria"/>
</dbReference>
<proteinExistence type="predicted"/>
<name>K6D9N5_9BACI</name>